<dbReference type="PANTHER" id="PTHR10031">
    <property type="entry name" value="ATP SYNTHASE LIPID-BINDING PROTEIN, MITOCHONDRIAL"/>
    <property type="match status" value="1"/>
</dbReference>
<dbReference type="InterPro" id="IPR020537">
    <property type="entry name" value="ATP_synth_F0_csu_DDCD_BS"/>
</dbReference>
<protein>
    <recommendedName>
        <fullName evidence="12">ATP synthase subunit 9, mitochondrial</fullName>
    </recommendedName>
</protein>
<dbReference type="Pfam" id="PF00137">
    <property type="entry name" value="ATP-synt_C"/>
    <property type="match status" value="1"/>
</dbReference>
<evidence type="ECO:0000256" key="5">
    <source>
        <dbReference type="ARBA" id="ARBA00022692"/>
    </source>
</evidence>
<name>A0A8B0SDM5_9STRA</name>
<comment type="similarity">
    <text evidence="2 12">Belongs to the ATPase C chain family.</text>
</comment>
<organism evidence="14">
    <name type="scientific">Thalassiosira rotula</name>
    <dbReference type="NCBI Taxonomy" id="49265"/>
    <lineage>
        <taxon>Eukaryota</taxon>
        <taxon>Sar</taxon>
        <taxon>Stramenopiles</taxon>
        <taxon>Ochrophyta</taxon>
        <taxon>Bacillariophyta</taxon>
        <taxon>Coscinodiscophyceae</taxon>
        <taxon>Thalassiosirophycidae</taxon>
        <taxon>Thalassiosirales</taxon>
        <taxon>Thalassiosiraceae</taxon>
        <taxon>Thalassiosira</taxon>
    </lineage>
</organism>
<keyword evidence="3 12" id="KW-0813">Transport</keyword>
<dbReference type="GeneID" id="70637922"/>
<dbReference type="PROSITE" id="PS00605">
    <property type="entry name" value="ATPASE_C"/>
    <property type="match status" value="1"/>
</dbReference>
<dbReference type="GO" id="GO:0033177">
    <property type="term" value="C:proton-transporting two-sector ATPase complex, proton-transporting domain"/>
    <property type="evidence" value="ECO:0007669"/>
    <property type="project" value="InterPro"/>
</dbReference>
<evidence type="ECO:0000256" key="8">
    <source>
        <dbReference type="ARBA" id="ARBA00023065"/>
    </source>
</evidence>
<dbReference type="HAMAP" id="MF_01396">
    <property type="entry name" value="ATP_synth_c_bact"/>
    <property type="match status" value="1"/>
</dbReference>
<keyword evidence="11 12" id="KW-0472">Membrane</keyword>
<evidence type="ECO:0000313" key="14">
    <source>
        <dbReference type="EMBL" id="QTX08899.1"/>
    </source>
</evidence>
<keyword evidence="7 12" id="KW-1133">Transmembrane helix</keyword>
<evidence type="ECO:0000256" key="3">
    <source>
        <dbReference type="ARBA" id="ARBA00022448"/>
    </source>
</evidence>
<evidence type="ECO:0000256" key="11">
    <source>
        <dbReference type="ARBA" id="ARBA00023136"/>
    </source>
</evidence>
<dbReference type="GO" id="GO:0031966">
    <property type="term" value="C:mitochondrial membrane"/>
    <property type="evidence" value="ECO:0007669"/>
    <property type="project" value="UniProtKB-SubCell"/>
</dbReference>
<dbReference type="AlphaFoldDB" id="A0A8B0SDM5"/>
<keyword evidence="6 12" id="KW-0375">Hydrogen ion transport</keyword>
<evidence type="ECO:0000256" key="7">
    <source>
        <dbReference type="ARBA" id="ARBA00022989"/>
    </source>
</evidence>
<dbReference type="GO" id="GO:0045259">
    <property type="term" value="C:proton-transporting ATP synthase complex"/>
    <property type="evidence" value="ECO:0007669"/>
    <property type="project" value="UniProtKB-KW"/>
</dbReference>
<dbReference type="CDD" id="cd18182">
    <property type="entry name" value="ATP-synt_Fo_c_ATP5G3"/>
    <property type="match status" value="1"/>
</dbReference>
<dbReference type="InterPro" id="IPR002379">
    <property type="entry name" value="ATPase_proteolipid_c-like_dom"/>
</dbReference>
<dbReference type="RefSeq" id="YP_010252056.1">
    <property type="nucleotide sequence ID" value="NC_060383.1"/>
</dbReference>
<comment type="subunit">
    <text evidence="12">F-type ATPases have 2 components, CF(1) - the catalytic core - and CF(0) - the membrane proton channel. CF(1) has five subunits: alpha(3), beta(3), gamma(1), delta(1), epsilon(1). CF(0) has three main subunits: a, b and c.</text>
</comment>
<evidence type="ECO:0000259" key="13">
    <source>
        <dbReference type="Pfam" id="PF00137"/>
    </source>
</evidence>
<keyword evidence="9 12" id="KW-0446">Lipid-binding</keyword>
<proteinExistence type="inferred from homology"/>
<keyword evidence="4" id="KW-0138">CF(0)</keyword>
<evidence type="ECO:0000256" key="1">
    <source>
        <dbReference type="ARBA" id="ARBA00004225"/>
    </source>
</evidence>
<evidence type="ECO:0000256" key="2">
    <source>
        <dbReference type="ARBA" id="ARBA00006704"/>
    </source>
</evidence>
<evidence type="ECO:0000256" key="10">
    <source>
        <dbReference type="ARBA" id="ARBA00023128"/>
    </source>
</evidence>
<keyword evidence="5 12" id="KW-0812">Transmembrane</keyword>
<keyword evidence="10 12" id="KW-0496">Mitochondrion</keyword>
<dbReference type="GO" id="GO:0015986">
    <property type="term" value="P:proton motive force-driven ATP synthesis"/>
    <property type="evidence" value="ECO:0007669"/>
    <property type="project" value="InterPro"/>
</dbReference>
<geneLocation type="mitochondrion" evidence="14"/>
<dbReference type="PANTHER" id="PTHR10031:SF0">
    <property type="entry name" value="ATPASE PROTEIN 9"/>
    <property type="match status" value="1"/>
</dbReference>
<dbReference type="InterPro" id="IPR038662">
    <property type="entry name" value="ATP_synth_F0_csu_sf"/>
</dbReference>
<comment type="subcellular location">
    <subcellularLocation>
        <location evidence="1 12">Mitochondrion membrane</location>
        <topology evidence="1 12">Multi-pass membrane protein</topology>
    </subcellularLocation>
</comment>
<dbReference type="EMBL" id="MW013552">
    <property type="protein sequence ID" value="QTX08899.1"/>
    <property type="molecule type" value="Genomic_DNA"/>
</dbReference>
<gene>
    <name evidence="14" type="primary">atp9</name>
</gene>
<feature type="transmembrane region" description="Helical" evidence="12">
    <location>
        <begin position="12"/>
        <end position="37"/>
    </location>
</feature>
<dbReference type="SUPFAM" id="SSF81333">
    <property type="entry name" value="F1F0 ATP synthase subunit C"/>
    <property type="match status" value="1"/>
</dbReference>
<dbReference type="Gene3D" id="1.20.20.10">
    <property type="entry name" value="F1F0 ATP synthase subunit C"/>
    <property type="match status" value="1"/>
</dbReference>
<accession>A0A8B0SDM5</accession>
<keyword evidence="8 12" id="KW-0406">Ion transport</keyword>
<feature type="domain" description="V-ATPase proteolipid subunit C-like" evidence="13">
    <location>
        <begin position="9"/>
        <end position="71"/>
    </location>
</feature>
<evidence type="ECO:0000256" key="12">
    <source>
        <dbReference type="RuleBase" id="RU004221"/>
    </source>
</evidence>
<evidence type="ECO:0000256" key="4">
    <source>
        <dbReference type="ARBA" id="ARBA00022547"/>
    </source>
</evidence>
<feature type="transmembrane region" description="Helical" evidence="12">
    <location>
        <begin position="49"/>
        <end position="74"/>
    </location>
</feature>
<dbReference type="InterPro" id="IPR035921">
    <property type="entry name" value="F/V-ATP_Csub_sf"/>
</dbReference>
<dbReference type="GO" id="GO:0008289">
    <property type="term" value="F:lipid binding"/>
    <property type="evidence" value="ECO:0007669"/>
    <property type="project" value="UniProtKB-KW"/>
</dbReference>
<evidence type="ECO:0000256" key="9">
    <source>
        <dbReference type="ARBA" id="ARBA00023121"/>
    </source>
</evidence>
<reference evidence="14" key="1">
    <citation type="submission" date="2020-09" db="EMBL/GenBank/DDBJ databases">
        <authorList>
            <person name="Liu K."/>
            <person name="Chen N."/>
        </authorList>
    </citation>
    <scope>NUCLEOTIDE SEQUENCE</scope>
    <source>
        <strain evidence="14">CNS00050</strain>
    </source>
</reference>
<dbReference type="PRINTS" id="PR00124">
    <property type="entry name" value="ATPASEC"/>
</dbReference>
<sequence length="75" mass="7640">MLLQAAKFIGAGLATIGLAGAGVGIGTVFGALVIGVSRNPSLKDELFKLAILGFALTEAIALFSLMMAFLILFAL</sequence>
<dbReference type="GO" id="GO:0015078">
    <property type="term" value="F:proton transmembrane transporter activity"/>
    <property type="evidence" value="ECO:0007669"/>
    <property type="project" value="InterPro"/>
</dbReference>
<evidence type="ECO:0000256" key="6">
    <source>
        <dbReference type="ARBA" id="ARBA00022781"/>
    </source>
</evidence>
<dbReference type="InterPro" id="IPR000454">
    <property type="entry name" value="ATP_synth_F0_csu"/>
</dbReference>
<dbReference type="FunFam" id="1.20.20.10:FF:000003">
    <property type="entry name" value="Atp synthase f complex subunit mitochondrial"/>
    <property type="match status" value="1"/>
</dbReference>